<gene>
    <name evidence="1" type="ORF">DYBT9275_03891</name>
</gene>
<reference evidence="1" key="1">
    <citation type="submission" date="2021-04" db="EMBL/GenBank/DDBJ databases">
        <authorList>
            <person name="Rodrigo-Torres L."/>
            <person name="Arahal R. D."/>
            <person name="Lucena T."/>
        </authorList>
    </citation>
    <scope>NUCLEOTIDE SEQUENCE</scope>
    <source>
        <strain evidence="1">CECT 9275</strain>
    </source>
</reference>
<evidence type="ECO:0000313" key="2">
    <source>
        <dbReference type="Proteomes" id="UP000680038"/>
    </source>
</evidence>
<sequence length="57" mass="6280">MLLIHSGRLWFTLVYAPAANLAGGTAAVALMPELICQDEHLSKIEGDQVFNDILRKK</sequence>
<proteinExistence type="predicted"/>
<dbReference type="AlphaFoldDB" id="A0A916JEX2"/>
<protein>
    <submittedName>
        <fullName evidence="1">Uncharacterized protein</fullName>
    </submittedName>
</protein>
<evidence type="ECO:0000313" key="1">
    <source>
        <dbReference type="EMBL" id="CAG5006763.1"/>
    </source>
</evidence>
<accession>A0A916JEX2</accession>
<comment type="caution">
    <text evidence="1">The sequence shown here is derived from an EMBL/GenBank/DDBJ whole genome shotgun (WGS) entry which is preliminary data.</text>
</comment>
<organism evidence="1 2">
    <name type="scientific">Dyadobacter helix</name>
    <dbReference type="NCBI Taxonomy" id="2822344"/>
    <lineage>
        <taxon>Bacteria</taxon>
        <taxon>Pseudomonadati</taxon>
        <taxon>Bacteroidota</taxon>
        <taxon>Cytophagia</taxon>
        <taxon>Cytophagales</taxon>
        <taxon>Spirosomataceae</taxon>
        <taxon>Dyadobacter</taxon>
    </lineage>
</organism>
<dbReference type="EMBL" id="CAJRAF010000002">
    <property type="protein sequence ID" value="CAG5006763.1"/>
    <property type="molecule type" value="Genomic_DNA"/>
</dbReference>
<name>A0A916JEX2_9BACT</name>
<keyword evidence="2" id="KW-1185">Reference proteome</keyword>
<dbReference type="Proteomes" id="UP000680038">
    <property type="component" value="Unassembled WGS sequence"/>
</dbReference>